<dbReference type="EMBL" id="AYCK01010687">
    <property type="status" value="NOT_ANNOTATED_CDS"/>
    <property type="molecule type" value="Genomic_DNA"/>
</dbReference>
<reference evidence="4" key="2">
    <citation type="submission" date="2025-08" db="UniProtKB">
        <authorList>
            <consortium name="Ensembl"/>
        </authorList>
    </citation>
    <scope>IDENTIFICATION</scope>
</reference>
<dbReference type="InterPro" id="IPR000535">
    <property type="entry name" value="MSP_dom"/>
</dbReference>
<feature type="transmembrane region" description="Helical" evidence="2">
    <location>
        <begin position="178"/>
        <end position="204"/>
    </location>
</feature>
<dbReference type="GeneTree" id="ENSGT00940000159699"/>
<protein>
    <recommendedName>
        <fullName evidence="3">MSP domain-containing protein</fullName>
    </recommendedName>
</protein>
<keyword evidence="2" id="KW-1133">Transmembrane helix</keyword>
<reference evidence="4" key="3">
    <citation type="submission" date="2025-09" db="UniProtKB">
        <authorList>
            <consortium name="Ensembl"/>
        </authorList>
    </citation>
    <scope>IDENTIFICATION</scope>
</reference>
<keyword evidence="2" id="KW-0472">Membrane</keyword>
<feature type="region of interest" description="Disordered" evidence="1">
    <location>
        <begin position="504"/>
        <end position="523"/>
    </location>
</feature>
<dbReference type="PANTHER" id="PTHR45912:SF3">
    <property type="entry name" value="CILIA- AND FLAGELLA-ASSOCIATED PROTEIN 47"/>
    <property type="match status" value="1"/>
</dbReference>
<dbReference type="OMA" id="VIKCQAR"/>
<dbReference type="Gene3D" id="2.60.40.10">
    <property type="entry name" value="Immunoglobulins"/>
    <property type="match status" value="1"/>
</dbReference>
<keyword evidence="2" id="KW-0812">Transmembrane</keyword>
<evidence type="ECO:0000259" key="3">
    <source>
        <dbReference type="PROSITE" id="PS50202"/>
    </source>
</evidence>
<dbReference type="PROSITE" id="PS50202">
    <property type="entry name" value="MSP"/>
    <property type="match status" value="1"/>
</dbReference>
<dbReference type="InterPro" id="IPR013783">
    <property type="entry name" value="Ig-like_fold"/>
</dbReference>
<name>A0A096M8R3_POEFO</name>
<sequence length="549" mass="60774">MGEFWYQLELYALPPSVVTLPQAQCHLGKWVRINIPLVNPTAETLKLIVANSNPRHYSLEMDSAETIMLAPKSCTHVGVRFSPSSIGEENHHGKISFTCSQLQDCCVLLSGCGLRPEVEEPLCMSCLIGSSTSISVPILNPTGHQATLNITLTGLCLDHAEVLFQFKTKDRFVPNPTAIALIIFFLVVALPISGRATVGVPLVFTPKTMELKKAWLRVTMKPISGQNSTGFVSAIIHLRINNFAKQKSSEELLDISWIYPLRGIPVETPIESSPHTVLQCEVGGQLESTVDVQLTGYVPGNQEQRGQQERNDDVFLTLQIMAVMEDDIVFISNEPKTKLWSFLLGFFCQSQTCLTFSRPLCLYMLSLNVCHRKLCCVHFELKVQSLSGKIWEFPLILIATKPQVDDVIHVETTEIGRTSAVGFRLTSTTRRSVSFKATFLPGSSSEFTVAPASGILPPAGTAGALISVFFTPTASCKRHRARLAVQAADMQWLYDVRGKTLQDPQLLRESSPKSSFPAPVPPRRRRRNFVVQNLRVPFLANSSPVKVKK</sequence>
<dbReference type="AlphaFoldDB" id="A0A096M8R3"/>
<dbReference type="Proteomes" id="UP000028760">
    <property type="component" value="Unassembled WGS sequence"/>
</dbReference>
<organism evidence="4 5">
    <name type="scientific">Poecilia formosa</name>
    <name type="common">Amazon molly</name>
    <name type="synonym">Limia formosa</name>
    <dbReference type="NCBI Taxonomy" id="48698"/>
    <lineage>
        <taxon>Eukaryota</taxon>
        <taxon>Metazoa</taxon>
        <taxon>Chordata</taxon>
        <taxon>Craniata</taxon>
        <taxon>Vertebrata</taxon>
        <taxon>Euteleostomi</taxon>
        <taxon>Actinopterygii</taxon>
        <taxon>Neopterygii</taxon>
        <taxon>Teleostei</taxon>
        <taxon>Neoteleostei</taxon>
        <taxon>Acanthomorphata</taxon>
        <taxon>Ovalentaria</taxon>
        <taxon>Atherinomorphae</taxon>
        <taxon>Cyprinodontiformes</taxon>
        <taxon>Poeciliidae</taxon>
        <taxon>Poeciliinae</taxon>
        <taxon>Poecilia</taxon>
    </lineage>
</organism>
<proteinExistence type="predicted"/>
<keyword evidence="5" id="KW-1185">Reference proteome</keyword>
<accession>A0A096M8R3</accession>
<reference evidence="5" key="1">
    <citation type="submission" date="2013-10" db="EMBL/GenBank/DDBJ databases">
        <authorList>
            <person name="Schartl M."/>
            <person name="Warren W."/>
        </authorList>
    </citation>
    <scope>NUCLEOTIDE SEQUENCE [LARGE SCALE GENOMIC DNA]</scope>
    <source>
        <strain evidence="5">female</strain>
    </source>
</reference>
<feature type="domain" description="MSP" evidence="3">
    <location>
        <begin position="397"/>
        <end position="549"/>
    </location>
</feature>
<evidence type="ECO:0000256" key="1">
    <source>
        <dbReference type="SAM" id="MobiDB-lite"/>
    </source>
</evidence>
<dbReference type="Ensembl" id="ENSPFOT00000025532.1">
    <property type="protein sequence ID" value="ENSPFOP00000027804.1"/>
    <property type="gene ID" value="ENSPFOG00000022546.1"/>
</dbReference>
<evidence type="ECO:0000313" key="4">
    <source>
        <dbReference type="Ensembl" id="ENSPFOP00000027804.1"/>
    </source>
</evidence>
<dbReference type="GO" id="GO:0005929">
    <property type="term" value="C:cilium"/>
    <property type="evidence" value="ECO:0007669"/>
    <property type="project" value="TreeGrafter"/>
</dbReference>
<evidence type="ECO:0000256" key="2">
    <source>
        <dbReference type="SAM" id="Phobius"/>
    </source>
</evidence>
<dbReference type="PANTHER" id="PTHR45912">
    <property type="entry name" value="CILIA- AND FLAGELLA-ASSOCIATED PROTEIN 47"/>
    <property type="match status" value="1"/>
</dbReference>
<evidence type="ECO:0000313" key="5">
    <source>
        <dbReference type="Proteomes" id="UP000028760"/>
    </source>
</evidence>
<dbReference type="GO" id="GO:0060271">
    <property type="term" value="P:cilium assembly"/>
    <property type="evidence" value="ECO:0007669"/>
    <property type="project" value="TreeGrafter"/>
</dbReference>